<keyword evidence="4" id="KW-1185">Reference proteome</keyword>
<dbReference type="RefSeq" id="WP_044837166.1">
    <property type="nucleotide sequence ID" value="NZ_CP059733.1"/>
</dbReference>
<dbReference type="AlphaFoldDB" id="A0AAE9Z8B5"/>
<evidence type="ECO:0000259" key="2">
    <source>
        <dbReference type="Pfam" id="PF26124"/>
    </source>
</evidence>
<protein>
    <recommendedName>
        <fullName evidence="2">DUF8038 domain-containing protein</fullName>
    </recommendedName>
</protein>
<reference evidence="3 4" key="2">
    <citation type="journal article" date="2022" name="Mar. Drugs">
        <title>Bioassay-Guided Fractionation Leads to the Detection of Cholic Acid Generated by the Rare Thalassomonas sp.</title>
        <authorList>
            <person name="Pheiffer F."/>
            <person name="Schneider Y.K."/>
            <person name="Hansen E.H."/>
            <person name="Andersen J.H."/>
            <person name="Isaksson J."/>
            <person name="Busche T."/>
            <person name="R C."/>
            <person name="Kalinowski J."/>
            <person name="Zyl L.V."/>
            <person name="Trindade M."/>
        </authorList>
    </citation>
    <scope>NUCLEOTIDE SEQUENCE [LARGE SCALE GENOMIC DNA]</scope>
    <source>
        <strain evidence="3 4">XOM25</strain>
    </source>
</reference>
<feature type="signal peptide" evidence="1">
    <location>
        <begin position="1"/>
        <end position="26"/>
    </location>
</feature>
<organism evidence="3 4">
    <name type="scientific">Thalassomonas viridans</name>
    <dbReference type="NCBI Taxonomy" id="137584"/>
    <lineage>
        <taxon>Bacteria</taxon>
        <taxon>Pseudomonadati</taxon>
        <taxon>Pseudomonadota</taxon>
        <taxon>Gammaproteobacteria</taxon>
        <taxon>Alteromonadales</taxon>
        <taxon>Colwelliaceae</taxon>
        <taxon>Thalassomonas</taxon>
    </lineage>
</organism>
<feature type="domain" description="DUF8038" evidence="2">
    <location>
        <begin position="51"/>
        <end position="232"/>
    </location>
</feature>
<dbReference type="Pfam" id="PF26124">
    <property type="entry name" value="DUF8038"/>
    <property type="match status" value="1"/>
</dbReference>
<gene>
    <name evidence="3" type="ORF">SG34_014160</name>
</gene>
<proteinExistence type="predicted"/>
<keyword evidence="1" id="KW-0732">Signal</keyword>
<dbReference type="EMBL" id="CP059733">
    <property type="protein sequence ID" value="WDE07925.1"/>
    <property type="molecule type" value="Genomic_DNA"/>
</dbReference>
<feature type="chain" id="PRO_5042241945" description="DUF8038 domain-containing protein" evidence="1">
    <location>
        <begin position="27"/>
        <end position="239"/>
    </location>
</feature>
<evidence type="ECO:0000313" key="3">
    <source>
        <dbReference type="EMBL" id="WDE07925.1"/>
    </source>
</evidence>
<accession>A0AAE9Z8B5</accession>
<evidence type="ECO:0000313" key="4">
    <source>
        <dbReference type="Proteomes" id="UP000032352"/>
    </source>
</evidence>
<dbReference type="Proteomes" id="UP000032352">
    <property type="component" value="Chromosome"/>
</dbReference>
<dbReference type="InterPro" id="IPR058351">
    <property type="entry name" value="DUF8038"/>
</dbReference>
<evidence type="ECO:0000256" key="1">
    <source>
        <dbReference type="SAM" id="SignalP"/>
    </source>
</evidence>
<sequence length="239" mass="25973">MKKQKQSVNTRVIPLLAGMLALNANAGIFDACFGGGEYKPITEQKLQARMNKVPESFGVCFNAALCLSKAERLLTQADEDTVVAATKIPGSNTSYTGEYKTLMNLNDDGLMHTSLNNENAINNLNLADINDSGFLNFKRLKPKGEGLPAEFFHTAYIQVTADGEKFLYNANHDPMAVAIMQAGNKDFVQVGKSLRFKMDENAVTGFNNFLNSTKEGESGFFFTPANQVADNVAHSGNGV</sequence>
<dbReference type="KEGG" id="tvd:SG34_014160"/>
<name>A0AAE9Z8B5_9GAMM</name>
<reference evidence="3 4" key="1">
    <citation type="journal article" date="2015" name="Genome Announc.">
        <title>Draft Genome Sequences of Marine Isolates of Thalassomonas viridans and Thalassomonas actiniarum.</title>
        <authorList>
            <person name="Olonade I."/>
            <person name="van Zyl L.J."/>
            <person name="Trindade M."/>
        </authorList>
    </citation>
    <scope>NUCLEOTIDE SEQUENCE [LARGE SCALE GENOMIC DNA]</scope>
    <source>
        <strain evidence="3 4">XOM25</strain>
    </source>
</reference>